<dbReference type="Gene3D" id="2.20.200.10">
    <property type="entry name" value="Outer membrane efflux proteins (OEP)"/>
    <property type="match status" value="1"/>
</dbReference>
<gene>
    <name evidence="2" type="ORF">DGG96_17740</name>
    <name evidence="3" type="ORF">ELY20_05665</name>
</gene>
<dbReference type="InterPro" id="IPR003423">
    <property type="entry name" value="OMP_efflux"/>
</dbReference>
<dbReference type="RefSeq" id="WP_110143876.1">
    <property type="nucleotide sequence ID" value="NZ_QHJG01000038.1"/>
</dbReference>
<dbReference type="EMBL" id="RZGX01000006">
    <property type="protein sequence ID" value="RUR24052.1"/>
    <property type="molecule type" value="Genomic_DNA"/>
</dbReference>
<accession>A0A317TXL7</accession>
<dbReference type="EMBL" id="QHJG01000038">
    <property type="protein sequence ID" value="PWY54293.1"/>
    <property type="molecule type" value="Genomic_DNA"/>
</dbReference>
<keyword evidence="5" id="KW-1185">Reference proteome</keyword>
<dbReference type="GO" id="GO:0015562">
    <property type="term" value="F:efflux transmembrane transporter activity"/>
    <property type="evidence" value="ECO:0007669"/>
    <property type="project" value="InterPro"/>
</dbReference>
<comment type="similarity">
    <text evidence="1">Belongs to the outer membrane factor (OMF) (TC 1.B.17) family.</text>
</comment>
<reference evidence="2 4" key="1">
    <citation type="submission" date="2018-05" db="EMBL/GenBank/DDBJ databases">
        <title>Legionella qingyii sp.nov., whole genome shotgun sequence.</title>
        <authorList>
            <person name="Wu H."/>
            <person name="Zhu Q."/>
            <person name="Hu C."/>
        </authorList>
    </citation>
    <scope>NUCLEOTIDE SEQUENCE [LARGE SCALE GENOMIC DNA]</scope>
    <source>
        <strain evidence="2 4">HEB18</strain>
    </source>
</reference>
<name>A0A317TXL7_9GAMM</name>
<evidence type="ECO:0000313" key="2">
    <source>
        <dbReference type="EMBL" id="PWY54293.1"/>
    </source>
</evidence>
<dbReference type="InterPro" id="IPR010131">
    <property type="entry name" value="MdtP/NodT-like"/>
</dbReference>
<organism evidence="2 4">
    <name type="scientific">Legionella qingyii</name>
    <dbReference type="NCBI Taxonomy" id="2184757"/>
    <lineage>
        <taxon>Bacteria</taxon>
        <taxon>Pseudomonadati</taxon>
        <taxon>Pseudomonadota</taxon>
        <taxon>Gammaproteobacteria</taxon>
        <taxon>Legionellales</taxon>
        <taxon>Legionellaceae</taxon>
        <taxon>Legionella</taxon>
    </lineage>
</organism>
<dbReference type="Gene3D" id="1.20.1600.10">
    <property type="entry name" value="Outer membrane efflux proteins (OEP)"/>
    <property type="match status" value="1"/>
</dbReference>
<dbReference type="OrthoDB" id="9770517at2"/>
<dbReference type="PANTHER" id="PTHR30203">
    <property type="entry name" value="OUTER MEMBRANE CATION EFFLUX PROTEIN"/>
    <property type="match status" value="1"/>
</dbReference>
<reference evidence="3 5" key="2">
    <citation type="submission" date="2018-12" db="EMBL/GenBank/DDBJ databases">
        <title>Legionella sp,whole genome shotgun sequence.</title>
        <authorList>
            <person name="Wu H."/>
        </authorList>
    </citation>
    <scope>NUCLEOTIDE SEQUENCE [LARGE SCALE GENOMIC DNA]</scope>
    <source>
        <strain evidence="3">Km489</strain>
        <strain evidence="5">km489</strain>
    </source>
</reference>
<dbReference type="AlphaFoldDB" id="A0A317TXL7"/>
<dbReference type="Proteomes" id="UP000287374">
    <property type="component" value="Unassembled WGS sequence"/>
</dbReference>
<dbReference type="PROSITE" id="PS51257">
    <property type="entry name" value="PROKAR_LIPOPROTEIN"/>
    <property type="match status" value="1"/>
</dbReference>
<dbReference type="Pfam" id="PF02321">
    <property type="entry name" value="OEP"/>
    <property type="match status" value="1"/>
</dbReference>
<evidence type="ECO:0000313" key="5">
    <source>
        <dbReference type="Proteomes" id="UP000287374"/>
    </source>
</evidence>
<proteinExistence type="inferred from homology"/>
<protein>
    <submittedName>
        <fullName evidence="3">TolC family protein</fullName>
    </submittedName>
    <submittedName>
        <fullName evidence="2">Transporter</fullName>
    </submittedName>
</protein>
<evidence type="ECO:0000313" key="3">
    <source>
        <dbReference type="EMBL" id="RUR24052.1"/>
    </source>
</evidence>
<sequence length="445" mass="50625">MLKKILFLMLIVTGLLSCNKNIEQQISSPPKKFPSSTKDYKPVDDLPYIAWWQQFHDVELNQLIKTGLNNNMDIHIAIGNLQQAQGELRQIKLSWIPFVQIFAGYSTNPALGAPGAFYGVWPYYFLNMMKLYTQQKEATYNVQYRLAAIEGMRLTLIGQVASAYFTLIAQLEQLRLLQQLDNDLKSLIELSKGEIKIGLENEINLAQLQSDERLIAAQIKPALHNIVYSENALRYLINENPGRIKNKNNFAQIDFSHFKPGSLPATVLNNRPDLKMAQYALNASRAAINVAYSDFFPALQLDDFLGEVDLPSSNFAETTDAYVNWTLAPSSLGKIAARKGAYNAKIAEFNKTVRRILKEVDTDYSANKRMNEKYIAYLHAEKEYRRKYKLQQGLLKTGLISYKELLQSKIYLDNMALSTNQAKLELTMSLIILYQDLAGGYAYKK</sequence>
<dbReference type="Proteomes" id="UP000247152">
    <property type="component" value="Unassembled WGS sequence"/>
</dbReference>
<dbReference type="SUPFAM" id="SSF56954">
    <property type="entry name" value="Outer membrane efflux proteins (OEP)"/>
    <property type="match status" value="1"/>
</dbReference>
<evidence type="ECO:0000313" key="4">
    <source>
        <dbReference type="Proteomes" id="UP000247152"/>
    </source>
</evidence>
<evidence type="ECO:0000256" key="1">
    <source>
        <dbReference type="ARBA" id="ARBA00007613"/>
    </source>
</evidence>
<comment type="caution">
    <text evidence="2">The sequence shown here is derived from an EMBL/GenBank/DDBJ whole genome shotgun (WGS) entry which is preliminary data.</text>
</comment>